<sequence>MNDTYLVELKNIIKRFPGVIANDNVDFNVKKGEIHALLGENGSGKSTLMSVLSGLYRPDEGEILINGTRTVFKSPRQAINAGIGMVHQHFKLIDSFSVAENVILGDERIPKMLNMKEIEKNLAQLTLRYGLHINPASMVWQLSVGEKQRVEIVKMLYRGSQVLILDEPTAVLTPQETDELFRNLKEMAKSGRGIVVITHKLHEVEQIADRVTVLRKGKSLATLERERINRQDLARLMVGQDITTQCKRNTPPGAGKVLELNNVSCLNDLGLSGLKDITFEVHSGEIFGIAGVAGNGQRELAEVIYGLRKVSSGSILVNGTDIRGFTPRQLIDCGVALVPEDRLGTGLIPNLGTIDNLILKDYRKHDMNRGPFINWHKANKKVSSLVGSYEVKVSSLEAPVKLLSGGNLQRLLLAREISAEPQLLIAVYPVRGLDIKATEAIHELLMAQREKGTAILLISEDLDEICKLSDRIGVLSNGSIAGIISSDQADINEIGLLMMGETGAEAI</sequence>
<evidence type="ECO:0000256" key="5">
    <source>
        <dbReference type="ARBA" id="ARBA00022741"/>
    </source>
</evidence>
<dbReference type="GO" id="GO:0005524">
    <property type="term" value="F:ATP binding"/>
    <property type="evidence" value="ECO:0007669"/>
    <property type="project" value="UniProtKB-KW"/>
</dbReference>
<dbReference type="SMART" id="SM00382">
    <property type="entry name" value="AAA"/>
    <property type="match status" value="1"/>
</dbReference>
<dbReference type="PANTHER" id="PTHR43790">
    <property type="entry name" value="CARBOHYDRATE TRANSPORT ATP-BINDING PROTEIN MG119-RELATED"/>
    <property type="match status" value="1"/>
</dbReference>
<evidence type="ECO:0000313" key="11">
    <source>
        <dbReference type="Proteomes" id="UP000199337"/>
    </source>
</evidence>
<dbReference type="FunFam" id="3.40.50.300:FF:000127">
    <property type="entry name" value="Ribose import ATP-binding protein RbsA"/>
    <property type="match status" value="1"/>
</dbReference>
<gene>
    <name evidence="10" type="ORF">SAMN05660649_00458</name>
</gene>
<dbReference type="Proteomes" id="UP000199337">
    <property type="component" value="Unassembled WGS sequence"/>
</dbReference>
<keyword evidence="8" id="KW-0472">Membrane</keyword>
<dbReference type="PROSITE" id="PS00211">
    <property type="entry name" value="ABC_TRANSPORTER_1"/>
    <property type="match status" value="2"/>
</dbReference>
<evidence type="ECO:0000259" key="9">
    <source>
        <dbReference type="PROSITE" id="PS50893"/>
    </source>
</evidence>
<dbReference type="InterPro" id="IPR050107">
    <property type="entry name" value="ABC_carbohydrate_import_ATPase"/>
</dbReference>
<accession>A0A1I2NHK9</accession>
<dbReference type="GO" id="GO:0016887">
    <property type="term" value="F:ATP hydrolysis activity"/>
    <property type="evidence" value="ECO:0007669"/>
    <property type="project" value="InterPro"/>
</dbReference>
<organism evidence="10 11">
    <name type="scientific">Desulfotruncus arcticus DSM 17038</name>
    <dbReference type="NCBI Taxonomy" id="1121424"/>
    <lineage>
        <taxon>Bacteria</taxon>
        <taxon>Bacillati</taxon>
        <taxon>Bacillota</taxon>
        <taxon>Clostridia</taxon>
        <taxon>Eubacteriales</taxon>
        <taxon>Desulfallaceae</taxon>
        <taxon>Desulfotruncus</taxon>
    </lineage>
</organism>
<evidence type="ECO:0000256" key="8">
    <source>
        <dbReference type="ARBA" id="ARBA00023136"/>
    </source>
</evidence>
<dbReference type="Gene3D" id="3.40.50.300">
    <property type="entry name" value="P-loop containing nucleotide triphosphate hydrolases"/>
    <property type="match status" value="2"/>
</dbReference>
<dbReference type="InterPro" id="IPR027417">
    <property type="entry name" value="P-loop_NTPase"/>
</dbReference>
<proteinExistence type="predicted"/>
<feature type="domain" description="ABC transporter" evidence="9">
    <location>
        <begin position="258"/>
        <end position="502"/>
    </location>
</feature>
<dbReference type="PANTHER" id="PTHR43790:SF9">
    <property type="entry name" value="GALACTOFURANOSE TRANSPORTER ATP-BINDING PROTEIN YTFR"/>
    <property type="match status" value="1"/>
</dbReference>
<evidence type="ECO:0000313" key="10">
    <source>
        <dbReference type="EMBL" id="SFG00946.1"/>
    </source>
</evidence>
<dbReference type="InterPro" id="IPR003593">
    <property type="entry name" value="AAA+_ATPase"/>
</dbReference>
<dbReference type="GO" id="GO:0005886">
    <property type="term" value="C:plasma membrane"/>
    <property type="evidence" value="ECO:0007669"/>
    <property type="project" value="UniProtKB-SubCell"/>
</dbReference>
<dbReference type="CDD" id="cd03215">
    <property type="entry name" value="ABC_Carb_Monos_II"/>
    <property type="match status" value="1"/>
</dbReference>
<comment type="subcellular location">
    <subcellularLocation>
        <location evidence="1">Cell membrane</location>
        <topology evidence="1">Peripheral membrane protein</topology>
    </subcellularLocation>
</comment>
<dbReference type="CDD" id="cd03216">
    <property type="entry name" value="ABC_Carb_Monos_I"/>
    <property type="match status" value="1"/>
</dbReference>
<keyword evidence="5" id="KW-0547">Nucleotide-binding</keyword>
<dbReference type="EMBL" id="FOOX01000001">
    <property type="protein sequence ID" value="SFG00946.1"/>
    <property type="molecule type" value="Genomic_DNA"/>
</dbReference>
<dbReference type="AlphaFoldDB" id="A0A1I2NHK9"/>
<dbReference type="RefSeq" id="WP_092468274.1">
    <property type="nucleotide sequence ID" value="NZ_FOOX01000001.1"/>
</dbReference>
<feature type="domain" description="ABC transporter" evidence="9">
    <location>
        <begin position="7"/>
        <end position="241"/>
    </location>
</feature>
<dbReference type="Pfam" id="PF00005">
    <property type="entry name" value="ABC_tran"/>
    <property type="match status" value="2"/>
</dbReference>
<name>A0A1I2NHK9_9FIRM</name>
<evidence type="ECO:0000256" key="7">
    <source>
        <dbReference type="ARBA" id="ARBA00022967"/>
    </source>
</evidence>
<evidence type="ECO:0000256" key="2">
    <source>
        <dbReference type="ARBA" id="ARBA00022448"/>
    </source>
</evidence>
<dbReference type="PROSITE" id="PS50893">
    <property type="entry name" value="ABC_TRANSPORTER_2"/>
    <property type="match status" value="2"/>
</dbReference>
<evidence type="ECO:0000256" key="1">
    <source>
        <dbReference type="ARBA" id="ARBA00004202"/>
    </source>
</evidence>
<dbReference type="SUPFAM" id="SSF52540">
    <property type="entry name" value="P-loop containing nucleoside triphosphate hydrolases"/>
    <property type="match status" value="2"/>
</dbReference>
<keyword evidence="4" id="KW-0677">Repeat</keyword>
<evidence type="ECO:0000256" key="4">
    <source>
        <dbReference type="ARBA" id="ARBA00022737"/>
    </source>
</evidence>
<dbReference type="STRING" id="341036.SAMN05660649_00458"/>
<dbReference type="InterPro" id="IPR003439">
    <property type="entry name" value="ABC_transporter-like_ATP-bd"/>
</dbReference>
<keyword evidence="11" id="KW-1185">Reference proteome</keyword>
<protein>
    <submittedName>
        <fullName evidence="10">Nucleoside ABC transporter ATP-binding protein</fullName>
    </submittedName>
</protein>
<dbReference type="InterPro" id="IPR017871">
    <property type="entry name" value="ABC_transporter-like_CS"/>
</dbReference>
<reference evidence="11" key="1">
    <citation type="submission" date="2016-10" db="EMBL/GenBank/DDBJ databases">
        <authorList>
            <person name="Varghese N."/>
            <person name="Submissions S."/>
        </authorList>
    </citation>
    <scope>NUCLEOTIDE SEQUENCE [LARGE SCALE GENOMIC DNA]</scope>
    <source>
        <strain evidence="11">DSM 17038</strain>
    </source>
</reference>
<evidence type="ECO:0000256" key="6">
    <source>
        <dbReference type="ARBA" id="ARBA00022840"/>
    </source>
</evidence>
<evidence type="ECO:0000256" key="3">
    <source>
        <dbReference type="ARBA" id="ARBA00022475"/>
    </source>
</evidence>
<dbReference type="OrthoDB" id="9771863at2"/>
<keyword evidence="3" id="KW-1003">Cell membrane</keyword>
<keyword evidence="2" id="KW-0813">Transport</keyword>
<keyword evidence="6 10" id="KW-0067">ATP-binding</keyword>
<keyword evidence="7" id="KW-1278">Translocase</keyword>